<evidence type="ECO:0000313" key="2">
    <source>
        <dbReference type="Proteomes" id="UP000447873"/>
    </source>
</evidence>
<dbReference type="EMBL" id="WNWS01000425">
    <property type="protein sequence ID" value="KAE9968039.1"/>
    <property type="molecule type" value="Genomic_DNA"/>
</dbReference>
<dbReference type="Proteomes" id="UP000447873">
    <property type="component" value="Unassembled WGS sequence"/>
</dbReference>
<reference evidence="1 2" key="1">
    <citation type="submission" date="2018-12" db="EMBL/GenBank/DDBJ databases">
        <title>Venturia inaequalis Genome Resource.</title>
        <authorList>
            <person name="Lichtner F.J."/>
        </authorList>
    </citation>
    <scope>NUCLEOTIDE SEQUENCE [LARGE SCALE GENOMIC DNA]</scope>
    <source>
        <strain evidence="1 2">120213</strain>
    </source>
</reference>
<dbReference type="AlphaFoldDB" id="A0A8H3UDB2"/>
<comment type="caution">
    <text evidence="1">The sequence shown here is derived from an EMBL/GenBank/DDBJ whole genome shotgun (WGS) entry which is preliminary data.</text>
</comment>
<proteinExistence type="predicted"/>
<organism evidence="1 2">
    <name type="scientific">Venturia inaequalis</name>
    <name type="common">Apple scab fungus</name>
    <dbReference type="NCBI Taxonomy" id="5025"/>
    <lineage>
        <taxon>Eukaryota</taxon>
        <taxon>Fungi</taxon>
        <taxon>Dikarya</taxon>
        <taxon>Ascomycota</taxon>
        <taxon>Pezizomycotina</taxon>
        <taxon>Dothideomycetes</taxon>
        <taxon>Pleosporomycetidae</taxon>
        <taxon>Venturiales</taxon>
        <taxon>Venturiaceae</taxon>
        <taxon>Venturia</taxon>
    </lineage>
</organism>
<protein>
    <submittedName>
        <fullName evidence="1">Uncharacterized protein</fullName>
    </submittedName>
</protein>
<sequence length="78" mass="8223">MRGSGLKGTMAPDTGMQLGGPSLAIFSSSTYSIANVELFATGYASTMAESDDYNKASTPPMSMLHLPWDPFGAIWSLS</sequence>
<name>A0A8H3UDB2_VENIN</name>
<accession>A0A8H3UDB2</accession>
<evidence type="ECO:0000313" key="1">
    <source>
        <dbReference type="EMBL" id="KAE9968039.1"/>
    </source>
</evidence>
<gene>
    <name evidence="1" type="ORF">EG328_007815</name>
</gene>